<evidence type="ECO:0000256" key="15">
    <source>
        <dbReference type="ARBA" id="ARBA00049244"/>
    </source>
</evidence>
<evidence type="ECO:0000256" key="14">
    <source>
        <dbReference type="ARBA" id="ARBA00025589"/>
    </source>
</evidence>
<comment type="catalytic activity">
    <reaction evidence="15 16">
        <text>DNA(n) + a 2'-deoxyribonucleoside 5'-triphosphate = DNA(n+1) + diphosphate</text>
        <dbReference type="Rhea" id="RHEA:22508"/>
        <dbReference type="Rhea" id="RHEA-COMP:17339"/>
        <dbReference type="Rhea" id="RHEA-COMP:17340"/>
        <dbReference type="ChEBI" id="CHEBI:33019"/>
        <dbReference type="ChEBI" id="CHEBI:61560"/>
        <dbReference type="ChEBI" id="CHEBI:173112"/>
        <dbReference type="EC" id="2.7.7.7"/>
    </reaction>
</comment>
<dbReference type="GO" id="GO:0006281">
    <property type="term" value="P:DNA repair"/>
    <property type="evidence" value="ECO:0007669"/>
    <property type="project" value="UniProtKB-UniRule"/>
</dbReference>
<evidence type="ECO:0000256" key="4">
    <source>
        <dbReference type="ARBA" id="ARBA00022490"/>
    </source>
</evidence>
<keyword evidence="7 16" id="KW-0235">DNA replication</keyword>
<evidence type="ECO:0000256" key="1">
    <source>
        <dbReference type="ARBA" id="ARBA00004496"/>
    </source>
</evidence>
<dbReference type="Gene3D" id="3.40.1170.60">
    <property type="match status" value="1"/>
</dbReference>
<keyword evidence="8 16" id="KW-0479">Metal-binding</keyword>
<evidence type="ECO:0000256" key="3">
    <source>
        <dbReference type="ARBA" id="ARBA00022457"/>
    </source>
</evidence>
<evidence type="ECO:0000256" key="6">
    <source>
        <dbReference type="ARBA" id="ARBA00022695"/>
    </source>
</evidence>
<dbReference type="InterPro" id="IPR022880">
    <property type="entry name" value="DNApol_IV"/>
</dbReference>
<keyword evidence="11 16" id="KW-0239">DNA-directed DNA polymerase</keyword>
<gene>
    <name evidence="16" type="primary">dinB</name>
    <name evidence="18" type="ORF">CQR46_1407</name>
</gene>
<comment type="similarity">
    <text evidence="2 16">Belongs to the DNA polymerase type-Y family.</text>
</comment>
<evidence type="ECO:0000256" key="9">
    <source>
        <dbReference type="ARBA" id="ARBA00022763"/>
    </source>
</evidence>
<dbReference type="CDD" id="cd03586">
    <property type="entry name" value="PolY_Pol_IV_kappa"/>
    <property type="match status" value="1"/>
</dbReference>
<dbReference type="Gene3D" id="3.30.1490.100">
    <property type="entry name" value="DNA polymerase, Y-family, little finger domain"/>
    <property type="match status" value="1"/>
</dbReference>
<dbReference type="InterPro" id="IPR036775">
    <property type="entry name" value="DNA_pol_Y-fam_lit_finger_sf"/>
</dbReference>
<dbReference type="InterPro" id="IPR050116">
    <property type="entry name" value="DNA_polymerase-Y"/>
</dbReference>
<evidence type="ECO:0000313" key="18">
    <source>
        <dbReference type="EMBL" id="PKU89433.1"/>
    </source>
</evidence>
<feature type="binding site" evidence="16">
    <location>
        <position position="30"/>
    </location>
    <ligand>
        <name>Mg(2+)</name>
        <dbReference type="ChEBI" id="CHEBI:18420"/>
    </ligand>
</feature>
<dbReference type="InterPro" id="IPR053848">
    <property type="entry name" value="IMS_HHH_1"/>
</dbReference>
<dbReference type="EC" id="2.7.7.7" evidence="16"/>
<dbReference type="Pfam" id="PF00817">
    <property type="entry name" value="IMS"/>
    <property type="match status" value="1"/>
</dbReference>
<dbReference type="PROSITE" id="PS50173">
    <property type="entry name" value="UMUC"/>
    <property type="match status" value="1"/>
</dbReference>
<dbReference type="Pfam" id="PF11799">
    <property type="entry name" value="IMS_C"/>
    <property type="match status" value="1"/>
</dbReference>
<reference evidence="18 19" key="1">
    <citation type="submission" date="2017-10" db="EMBL/GenBank/DDBJ databases">
        <title>Bifidobacterium genomics.</title>
        <authorList>
            <person name="Lugli G.A."/>
            <person name="Milani C."/>
            <person name="Mancabelli L."/>
        </authorList>
    </citation>
    <scope>NUCLEOTIDE SEQUENCE [LARGE SCALE GENOMIC DNA]</scope>
    <source>
        <strain evidence="18 19">1524B</strain>
    </source>
</reference>
<dbReference type="EMBL" id="PCGZ01000009">
    <property type="protein sequence ID" value="PKU89433.1"/>
    <property type="molecule type" value="Genomic_DNA"/>
</dbReference>
<dbReference type="Gene3D" id="3.30.70.270">
    <property type="match status" value="1"/>
</dbReference>
<keyword evidence="9 16" id="KW-0227">DNA damage</keyword>
<dbReference type="GO" id="GO:0009432">
    <property type="term" value="P:SOS response"/>
    <property type="evidence" value="ECO:0007669"/>
    <property type="project" value="TreeGrafter"/>
</dbReference>
<keyword evidence="4 16" id="KW-0963">Cytoplasm</keyword>
<keyword evidence="10 16" id="KW-0460">Magnesium</keyword>
<feature type="binding site" evidence="16">
    <location>
        <position position="124"/>
    </location>
    <ligand>
        <name>Mg(2+)</name>
        <dbReference type="ChEBI" id="CHEBI:18420"/>
    </ligand>
</feature>
<dbReference type="SUPFAM" id="SSF56672">
    <property type="entry name" value="DNA/RNA polymerases"/>
    <property type="match status" value="1"/>
</dbReference>
<evidence type="ECO:0000256" key="7">
    <source>
        <dbReference type="ARBA" id="ARBA00022705"/>
    </source>
</evidence>
<dbReference type="InterPro" id="IPR043502">
    <property type="entry name" value="DNA/RNA_pol_sf"/>
</dbReference>
<accession>A0A2N3QFF8</accession>
<dbReference type="AlphaFoldDB" id="A0A2N3QFF8"/>
<dbReference type="GO" id="GO:0003684">
    <property type="term" value="F:damaged DNA binding"/>
    <property type="evidence" value="ECO:0007669"/>
    <property type="project" value="InterPro"/>
</dbReference>
<dbReference type="InterPro" id="IPR043128">
    <property type="entry name" value="Rev_trsase/Diguanyl_cyclase"/>
</dbReference>
<comment type="subunit">
    <text evidence="16">Monomer.</text>
</comment>
<keyword evidence="3 16" id="KW-0515">Mutator protein</keyword>
<comment type="function">
    <text evidence="14 16">Poorly processive, error-prone DNA polymerase involved in untargeted mutagenesis. Copies undamaged DNA at stalled replication forks, which arise in vivo from mismatched or misaligned primer ends. These misaligned primers can be extended by PolIV. Exhibits no 3'-5' exonuclease (proofreading) activity. May be involved in translesional synthesis, in conjunction with the beta clamp from PolIII.</text>
</comment>
<dbReference type="GO" id="GO:0000287">
    <property type="term" value="F:magnesium ion binding"/>
    <property type="evidence" value="ECO:0007669"/>
    <property type="project" value="UniProtKB-UniRule"/>
</dbReference>
<dbReference type="SUPFAM" id="SSF100879">
    <property type="entry name" value="Lesion bypass DNA polymerase (Y-family), little finger domain"/>
    <property type="match status" value="1"/>
</dbReference>
<dbReference type="PANTHER" id="PTHR11076">
    <property type="entry name" value="DNA REPAIR POLYMERASE UMUC / TRANSFERASE FAMILY MEMBER"/>
    <property type="match status" value="1"/>
</dbReference>
<dbReference type="Gene3D" id="1.10.150.20">
    <property type="entry name" value="5' to 3' exonuclease, C-terminal subdomain"/>
    <property type="match status" value="1"/>
</dbReference>
<keyword evidence="6 16" id="KW-0548">Nucleotidyltransferase</keyword>
<evidence type="ECO:0000256" key="10">
    <source>
        <dbReference type="ARBA" id="ARBA00022842"/>
    </source>
</evidence>
<evidence type="ECO:0000256" key="8">
    <source>
        <dbReference type="ARBA" id="ARBA00022723"/>
    </source>
</evidence>
<organism evidence="18 19">
    <name type="scientific">Bifidobacterium pseudolongum subsp. globosum</name>
    <dbReference type="NCBI Taxonomy" id="1690"/>
    <lineage>
        <taxon>Bacteria</taxon>
        <taxon>Bacillati</taxon>
        <taxon>Actinomycetota</taxon>
        <taxon>Actinomycetes</taxon>
        <taxon>Bifidobacteriales</taxon>
        <taxon>Bifidobacteriaceae</taxon>
        <taxon>Bifidobacterium</taxon>
    </lineage>
</organism>
<feature type="site" description="Substrate discrimination" evidence="16">
    <location>
        <position position="35"/>
    </location>
</feature>
<dbReference type="GO" id="GO:0042276">
    <property type="term" value="P:error-prone translesion synthesis"/>
    <property type="evidence" value="ECO:0007669"/>
    <property type="project" value="TreeGrafter"/>
</dbReference>
<comment type="subcellular location">
    <subcellularLocation>
        <location evidence="1 16">Cytoplasm</location>
    </subcellularLocation>
</comment>
<evidence type="ECO:0000256" key="2">
    <source>
        <dbReference type="ARBA" id="ARBA00010945"/>
    </source>
</evidence>
<dbReference type="GO" id="GO:0005829">
    <property type="term" value="C:cytosol"/>
    <property type="evidence" value="ECO:0007669"/>
    <property type="project" value="TreeGrafter"/>
</dbReference>
<evidence type="ECO:0000256" key="16">
    <source>
        <dbReference type="HAMAP-Rule" id="MF_01113"/>
    </source>
</evidence>
<comment type="caution">
    <text evidence="18">The sequence shown here is derived from an EMBL/GenBank/DDBJ whole genome shotgun (WGS) entry which is preliminary data.</text>
</comment>
<dbReference type="FunFam" id="3.30.1490.100:FF:000004">
    <property type="entry name" value="DNA polymerase IV"/>
    <property type="match status" value="1"/>
</dbReference>
<dbReference type="Pfam" id="PF21999">
    <property type="entry name" value="IMS_HHH_1"/>
    <property type="match status" value="1"/>
</dbReference>
<protein>
    <recommendedName>
        <fullName evidence="16">DNA polymerase IV</fullName>
        <shortName evidence="16">Pol IV</shortName>
        <ecNumber evidence="16">2.7.7.7</ecNumber>
    </recommendedName>
</protein>
<evidence type="ECO:0000256" key="13">
    <source>
        <dbReference type="ARBA" id="ARBA00023204"/>
    </source>
</evidence>
<dbReference type="GO" id="GO:0003887">
    <property type="term" value="F:DNA-directed DNA polymerase activity"/>
    <property type="evidence" value="ECO:0007669"/>
    <property type="project" value="UniProtKB-UniRule"/>
</dbReference>
<keyword evidence="5 16" id="KW-0808">Transferase</keyword>
<sequence>MAPMSNAPRNAAANRDWGHDERGCTMLHIDMDAFFASLEIARHPEIAGKPVIIGTGPRAVVSAANYEARKYGINSAMAAARAHQLCPDGVFLPVDGVYYRRVSRQIFTDIFSQVTDAIEQVSVDECYMDVSGALLRWGSPTRIGAWLREQVAARFHITCSVGVACNKLVAKMASTNAKPNGMLLIPASQHAAFVQMMPLRAIPGIGPALERRLHTWGVESVRQLAALTPADLERITGSRAQAVHLYNTARGVDERPVVPVTPEKSIGSEHTFVHDVTSARETLSLLHHCCDTVASSLRKRGLMARTVTVKLRFPDLRYMTRSLTVEQPTDTASALYPVCEQLLRGMMGVAPGAAFTRLASPIRLAGMSVSGLSERERTVIQPTLDDLLEEEASPERTTAAQRMRGAERALDAVRGKFGTNSARLGL</sequence>
<feature type="domain" description="UmuC" evidence="17">
    <location>
        <begin position="26"/>
        <end position="206"/>
    </location>
</feature>
<dbReference type="HAMAP" id="MF_01113">
    <property type="entry name" value="DNApol_IV"/>
    <property type="match status" value="1"/>
</dbReference>
<dbReference type="Proteomes" id="UP000233730">
    <property type="component" value="Unassembled WGS sequence"/>
</dbReference>
<evidence type="ECO:0000313" key="19">
    <source>
        <dbReference type="Proteomes" id="UP000233730"/>
    </source>
</evidence>
<keyword evidence="12 16" id="KW-0238">DNA-binding</keyword>
<evidence type="ECO:0000256" key="12">
    <source>
        <dbReference type="ARBA" id="ARBA00023125"/>
    </source>
</evidence>
<dbReference type="NCBIfam" id="NF002677">
    <property type="entry name" value="PRK02406.1"/>
    <property type="match status" value="1"/>
</dbReference>
<evidence type="ECO:0000256" key="11">
    <source>
        <dbReference type="ARBA" id="ARBA00022932"/>
    </source>
</evidence>
<evidence type="ECO:0000259" key="17">
    <source>
        <dbReference type="PROSITE" id="PS50173"/>
    </source>
</evidence>
<feature type="active site" evidence="16">
    <location>
        <position position="125"/>
    </location>
</feature>
<dbReference type="PANTHER" id="PTHR11076:SF33">
    <property type="entry name" value="DNA POLYMERASE KAPPA"/>
    <property type="match status" value="1"/>
</dbReference>
<dbReference type="InterPro" id="IPR017961">
    <property type="entry name" value="DNA_pol_Y-fam_little_finger"/>
</dbReference>
<comment type="cofactor">
    <cofactor evidence="16">
        <name>Mg(2+)</name>
        <dbReference type="ChEBI" id="CHEBI:18420"/>
    </cofactor>
    <text evidence="16">Binds 2 magnesium ions per subunit.</text>
</comment>
<evidence type="ECO:0000256" key="5">
    <source>
        <dbReference type="ARBA" id="ARBA00022679"/>
    </source>
</evidence>
<name>A0A2N3QFF8_9BIFI</name>
<proteinExistence type="inferred from homology"/>
<dbReference type="GO" id="GO:0006261">
    <property type="term" value="P:DNA-templated DNA replication"/>
    <property type="evidence" value="ECO:0007669"/>
    <property type="project" value="UniProtKB-UniRule"/>
</dbReference>
<dbReference type="InterPro" id="IPR001126">
    <property type="entry name" value="UmuC"/>
</dbReference>
<keyword evidence="13 16" id="KW-0234">DNA repair</keyword>